<dbReference type="Gene3D" id="1.25.40.20">
    <property type="entry name" value="Ankyrin repeat-containing domain"/>
    <property type="match status" value="1"/>
</dbReference>
<protein>
    <submittedName>
        <fullName evidence="3">Uncharacterized protein</fullName>
    </submittedName>
</protein>
<dbReference type="InterPro" id="IPR036770">
    <property type="entry name" value="Ankyrin_rpt-contain_sf"/>
</dbReference>
<name>A0A6C0LZS4_9ZZZZ</name>
<dbReference type="SMART" id="SM00248">
    <property type="entry name" value="ANK"/>
    <property type="match status" value="3"/>
</dbReference>
<proteinExistence type="predicted"/>
<sequence>MDIFQKVTAFIEKDINFFACGGNAKNRDHITFYNTFIIELEEHLTLYENKDTVATQLLWVVFGSVQIFNDDFSDILIRSSKDLSLLLVEFCINHGADVNSNTDIINSEQLKEHIIKIVRISSKMISINAPYSLPVVATIFALHYSYENSNKFFKYILSNITTPMNNDDILLCNKICIVDRLKKQKQSMIIMDIFRKYPNIYNNNIPYEILEAAIEHNDNFGVQYYLQQMKCLPIEYDFNILFKLVNNRSKGICIRLVQYASTNDLNTYDEQGNTLLLLACKNGNTSLVKIILQKNINVNICNKNGETPIYWACKNGNPHIVSLLLKNKVIETYDNILKLAKKYNRNTVIKVVLEFKYGKLWQCITRERIITSTNTKIPSSIINMIARISLNL</sequence>
<dbReference type="InterPro" id="IPR002110">
    <property type="entry name" value="Ankyrin_rpt"/>
</dbReference>
<dbReference type="PANTHER" id="PTHR24198">
    <property type="entry name" value="ANKYRIN REPEAT AND PROTEIN KINASE DOMAIN-CONTAINING PROTEIN"/>
    <property type="match status" value="1"/>
</dbReference>
<keyword evidence="1" id="KW-0677">Repeat</keyword>
<dbReference type="Pfam" id="PF12796">
    <property type="entry name" value="Ank_2"/>
    <property type="match status" value="1"/>
</dbReference>
<dbReference type="AlphaFoldDB" id="A0A6C0LZS4"/>
<keyword evidence="2" id="KW-0040">ANK repeat</keyword>
<dbReference type="EMBL" id="MN740614">
    <property type="protein sequence ID" value="QHU35880.1"/>
    <property type="molecule type" value="Genomic_DNA"/>
</dbReference>
<evidence type="ECO:0000313" key="3">
    <source>
        <dbReference type="EMBL" id="QHU35880.1"/>
    </source>
</evidence>
<organism evidence="3">
    <name type="scientific">viral metagenome</name>
    <dbReference type="NCBI Taxonomy" id="1070528"/>
    <lineage>
        <taxon>unclassified sequences</taxon>
        <taxon>metagenomes</taxon>
        <taxon>organismal metagenomes</taxon>
    </lineage>
</organism>
<evidence type="ECO:0000256" key="2">
    <source>
        <dbReference type="ARBA" id="ARBA00023043"/>
    </source>
</evidence>
<dbReference type="PROSITE" id="PS50088">
    <property type="entry name" value="ANK_REPEAT"/>
    <property type="match status" value="2"/>
</dbReference>
<evidence type="ECO:0000256" key="1">
    <source>
        <dbReference type="ARBA" id="ARBA00022737"/>
    </source>
</evidence>
<accession>A0A6C0LZS4</accession>
<dbReference type="PROSITE" id="PS50297">
    <property type="entry name" value="ANK_REP_REGION"/>
    <property type="match status" value="2"/>
</dbReference>
<reference evidence="3" key="1">
    <citation type="journal article" date="2020" name="Nature">
        <title>Giant virus diversity and host interactions through global metagenomics.</title>
        <authorList>
            <person name="Schulz F."/>
            <person name="Roux S."/>
            <person name="Paez-Espino D."/>
            <person name="Jungbluth S."/>
            <person name="Walsh D.A."/>
            <person name="Denef V.J."/>
            <person name="McMahon K.D."/>
            <person name="Konstantinidis K.T."/>
            <person name="Eloe-Fadrosh E.A."/>
            <person name="Kyrpides N.C."/>
            <person name="Woyke T."/>
        </authorList>
    </citation>
    <scope>NUCLEOTIDE SEQUENCE</scope>
    <source>
        <strain evidence="3">GVMAG-S-1035085-51</strain>
    </source>
</reference>
<dbReference type="PANTHER" id="PTHR24198:SF165">
    <property type="entry name" value="ANKYRIN REPEAT-CONTAINING PROTEIN-RELATED"/>
    <property type="match status" value="1"/>
</dbReference>
<dbReference type="SUPFAM" id="SSF48403">
    <property type="entry name" value="Ankyrin repeat"/>
    <property type="match status" value="1"/>
</dbReference>